<dbReference type="Gene3D" id="3.20.20.120">
    <property type="entry name" value="Enolase-like C-terminal domain"/>
    <property type="match status" value="1"/>
</dbReference>
<dbReference type="Pfam" id="PF13378">
    <property type="entry name" value="MR_MLE_C"/>
    <property type="match status" value="1"/>
</dbReference>
<dbReference type="SUPFAM" id="SSF54826">
    <property type="entry name" value="Enolase N-terminal domain-like"/>
    <property type="match status" value="1"/>
</dbReference>
<evidence type="ECO:0000256" key="2">
    <source>
        <dbReference type="NCBIfam" id="TIGR01927"/>
    </source>
</evidence>
<dbReference type="RefSeq" id="WP_130599149.1">
    <property type="nucleotide sequence ID" value="NZ_CP036200.1"/>
</dbReference>
<protein>
    <recommendedName>
        <fullName evidence="2">o-succinylbenzoate synthase</fullName>
        <ecNumber evidence="2">4.2.1.113</ecNumber>
    </recommendedName>
</protein>
<dbReference type="AlphaFoldDB" id="A0A411PH95"/>
<dbReference type="GO" id="GO:0043748">
    <property type="term" value="F:O-succinylbenzoate synthase activity"/>
    <property type="evidence" value="ECO:0007669"/>
    <property type="project" value="UniProtKB-EC"/>
</dbReference>
<dbReference type="NCBIfam" id="TIGR01927">
    <property type="entry name" value="menC_gam_Gplu"/>
    <property type="match status" value="1"/>
</dbReference>
<dbReference type="SFLD" id="SFLDF00009">
    <property type="entry name" value="o-succinylbenzoate_synthase"/>
    <property type="match status" value="1"/>
</dbReference>
<accession>A0A411PH95</accession>
<organism evidence="4 5">
    <name type="scientific">Shewanella maritima</name>
    <dbReference type="NCBI Taxonomy" id="2520507"/>
    <lineage>
        <taxon>Bacteria</taxon>
        <taxon>Pseudomonadati</taxon>
        <taxon>Pseudomonadota</taxon>
        <taxon>Gammaproteobacteria</taxon>
        <taxon>Alteromonadales</taxon>
        <taxon>Shewanellaceae</taxon>
        <taxon>Shewanella</taxon>
    </lineage>
</organism>
<evidence type="ECO:0000256" key="1">
    <source>
        <dbReference type="ARBA" id="ARBA00022723"/>
    </source>
</evidence>
<dbReference type="PANTHER" id="PTHR48073">
    <property type="entry name" value="O-SUCCINYLBENZOATE SYNTHASE-RELATED"/>
    <property type="match status" value="1"/>
</dbReference>
<keyword evidence="4" id="KW-0456">Lyase</keyword>
<dbReference type="EC" id="4.2.1.113" evidence="2"/>
<keyword evidence="5" id="KW-1185">Reference proteome</keyword>
<proteinExistence type="predicted"/>
<dbReference type="EMBL" id="CP036200">
    <property type="protein sequence ID" value="QBF82730.1"/>
    <property type="molecule type" value="Genomic_DNA"/>
</dbReference>
<dbReference type="InterPro" id="IPR029017">
    <property type="entry name" value="Enolase-like_N"/>
</dbReference>
<dbReference type="NCBIfam" id="NF003473">
    <property type="entry name" value="PRK05105.1"/>
    <property type="match status" value="1"/>
</dbReference>
<dbReference type="GO" id="GO:0046872">
    <property type="term" value="F:metal ion binding"/>
    <property type="evidence" value="ECO:0007669"/>
    <property type="project" value="UniProtKB-KW"/>
</dbReference>
<sequence>MPAQLADTSVITEFTLASYQIDLQPSLPVGKQRIDNRQGLILNLRLCDNDNEQQEFVEIAPLSGHDIDGQPISSFSPESLEQVTSYLQTQLPTVLGKPISSLYELIDDCDFACVQFSLSLLHAKFTSSFNQGLADDREAPLVYDGMSDSTLKQKLDKAEHHAIKVKVAQTDMASEIKFIHKILELKPKLRLRLDANRGLTLEQACELLTCIPKASVDYIEEPCIHMKDNPAVYQSIGVKYALDESLLKPEFTLLSTNGVPEPGLAALVIKPGLYGSIDKLQRLIEQANEHGIRCILSSGLESDVAINDLRKLSHALTPDDIPGLDTLAPFTQRLYRANPTDSATGSAMGKGMSEQLDMSLLKVIAQQSLVSA</sequence>
<gene>
    <name evidence="4" type="ORF">EXU30_08535</name>
</gene>
<evidence type="ECO:0000313" key="4">
    <source>
        <dbReference type="EMBL" id="QBF82730.1"/>
    </source>
</evidence>
<name>A0A411PH95_9GAMM</name>
<dbReference type="KEGG" id="smai:EXU30_08535"/>
<dbReference type="GO" id="GO:0009234">
    <property type="term" value="P:menaquinone biosynthetic process"/>
    <property type="evidence" value="ECO:0007669"/>
    <property type="project" value="UniProtKB-UniRule"/>
</dbReference>
<dbReference type="InterPro" id="IPR036849">
    <property type="entry name" value="Enolase-like_C_sf"/>
</dbReference>
<dbReference type="Gene3D" id="3.30.390.10">
    <property type="entry name" value="Enolase-like, N-terminal domain"/>
    <property type="match status" value="1"/>
</dbReference>
<dbReference type="CDD" id="cd03320">
    <property type="entry name" value="OSBS"/>
    <property type="match status" value="1"/>
</dbReference>
<dbReference type="SUPFAM" id="SSF51604">
    <property type="entry name" value="Enolase C-terminal domain-like"/>
    <property type="match status" value="1"/>
</dbReference>
<feature type="domain" description="Mandelate racemase/muconate lactonizing enzyme C-terminal" evidence="3">
    <location>
        <begin position="148"/>
        <end position="239"/>
    </location>
</feature>
<dbReference type="Proteomes" id="UP000291106">
    <property type="component" value="Chromosome"/>
</dbReference>
<evidence type="ECO:0000313" key="5">
    <source>
        <dbReference type="Proteomes" id="UP000291106"/>
    </source>
</evidence>
<dbReference type="SFLD" id="SFLDS00001">
    <property type="entry name" value="Enolase"/>
    <property type="match status" value="1"/>
</dbReference>
<keyword evidence="1" id="KW-0479">Metal-binding</keyword>
<reference evidence="4 5" key="1">
    <citation type="submission" date="2019-02" db="EMBL/GenBank/DDBJ databases">
        <title>Shewanella sp. D4-2 isolated from Dokdo Island.</title>
        <authorList>
            <person name="Baek K."/>
        </authorList>
    </citation>
    <scope>NUCLEOTIDE SEQUENCE [LARGE SCALE GENOMIC DNA]</scope>
    <source>
        <strain evidence="4 5">D4-2</strain>
    </source>
</reference>
<dbReference type="SFLD" id="SFLDG00180">
    <property type="entry name" value="muconate_cycloisomerase"/>
    <property type="match status" value="1"/>
</dbReference>
<evidence type="ECO:0000259" key="3">
    <source>
        <dbReference type="SMART" id="SM00922"/>
    </source>
</evidence>
<dbReference type="SMART" id="SM00922">
    <property type="entry name" value="MR_MLE"/>
    <property type="match status" value="1"/>
</dbReference>
<dbReference type="InterPro" id="IPR013342">
    <property type="entry name" value="Mandelate_racemase_C"/>
</dbReference>
<dbReference type="OrthoDB" id="3725747at2"/>
<dbReference type="InterPro" id="IPR029065">
    <property type="entry name" value="Enolase_C-like"/>
</dbReference>
<dbReference type="PANTHER" id="PTHR48073:SF2">
    <property type="entry name" value="O-SUCCINYLBENZOATE SYNTHASE"/>
    <property type="match status" value="1"/>
</dbReference>